<evidence type="ECO:0000313" key="1">
    <source>
        <dbReference type="EMBL" id="KAJ4723129.1"/>
    </source>
</evidence>
<keyword evidence="2" id="KW-1185">Reference proteome</keyword>
<accession>A0ACC1YIC6</accession>
<dbReference type="Proteomes" id="UP001164539">
    <property type="component" value="Chromosome 3"/>
</dbReference>
<dbReference type="EMBL" id="CM051396">
    <property type="protein sequence ID" value="KAJ4723129.1"/>
    <property type="molecule type" value="Genomic_DNA"/>
</dbReference>
<evidence type="ECO:0000313" key="2">
    <source>
        <dbReference type="Proteomes" id="UP001164539"/>
    </source>
</evidence>
<name>A0ACC1YIC6_MELAZ</name>
<comment type="caution">
    <text evidence="1">The sequence shown here is derived from an EMBL/GenBank/DDBJ whole genome shotgun (WGS) entry which is preliminary data.</text>
</comment>
<protein>
    <submittedName>
        <fullName evidence="1">Uncharacterized protein</fullName>
    </submittedName>
</protein>
<gene>
    <name evidence="1" type="ORF">OWV82_006538</name>
</gene>
<organism evidence="1 2">
    <name type="scientific">Melia azedarach</name>
    <name type="common">Chinaberry tree</name>
    <dbReference type="NCBI Taxonomy" id="155640"/>
    <lineage>
        <taxon>Eukaryota</taxon>
        <taxon>Viridiplantae</taxon>
        <taxon>Streptophyta</taxon>
        <taxon>Embryophyta</taxon>
        <taxon>Tracheophyta</taxon>
        <taxon>Spermatophyta</taxon>
        <taxon>Magnoliopsida</taxon>
        <taxon>eudicotyledons</taxon>
        <taxon>Gunneridae</taxon>
        <taxon>Pentapetalae</taxon>
        <taxon>rosids</taxon>
        <taxon>malvids</taxon>
        <taxon>Sapindales</taxon>
        <taxon>Meliaceae</taxon>
        <taxon>Melia</taxon>
    </lineage>
</organism>
<proteinExistence type="predicted"/>
<sequence>MKFFFLEELATTSSYRSSRSSAQLVIKNLPLSFSSSARACISNILTLIKRREATIVNVKCPCGASYQILLLEGICCYKLV</sequence>
<reference evidence="1 2" key="1">
    <citation type="journal article" date="2023" name="Science">
        <title>Complex scaffold remodeling in plant triterpene biosynthesis.</title>
        <authorList>
            <person name="De La Pena R."/>
            <person name="Hodgson H."/>
            <person name="Liu J.C."/>
            <person name="Stephenson M.J."/>
            <person name="Martin A.C."/>
            <person name="Owen C."/>
            <person name="Harkess A."/>
            <person name="Leebens-Mack J."/>
            <person name="Jimenez L.E."/>
            <person name="Osbourn A."/>
            <person name="Sattely E.S."/>
        </authorList>
    </citation>
    <scope>NUCLEOTIDE SEQUENCE [LARGE SCALE GENOMIC DNA]</scope>
    <source>
        <strain evidence="2">cv. JPN11</strain>
        <tissue evidence="1">Leaf</tissue>
    </source>
</reference>